<feature type="domain" description="CLEC16A/TT9 C-terminal" evidence="5">
    <location>
        <begin position="925"/>
        <end position="974"/>
    </location>
</feature>
<evidence type="ECO:0000259" key="4">
    <source>
        <dbReference type="Pfam" id="PF09758"/>
    </source>
</evidence>
<dbReference type="PANTHER" id="PTHR21481">
    <property type="entry name" value="PROTEIN CLEC16A"/>
    <property type="match status" value="1"/>
</dbReference>
<evidence type="ECO:0000256" key="3">
    <source>
        <dbReference type="SAM" id="MobiDB-lite"/>
    </source>
</evidence>
<feature type="compositionally biased region" description="Acidic residues" evidence="3">
    <location>
        <begin position="1008"/>
        <end position="1021"/>
    </location>
</feature>
<feature type="compositionally biased region" description="Acidic residues" evidence="3">
    <location>
        <begin position="990"/>
        <end position="1001"/>
    </location>
</feature>
<feature type="compositionally biased region" description="Basic residues" evidence="3">
    <location>
        <begin position="380"/>
        <end position="391"/>
    </location>
</feature>
<dbReference type="GO" id="GO:0007034">
    <property type="term" value="P:vacuolar transport"/>
    <property type="evidence" value="ECO:0007669"/>
    <property type="project" value="TreeGrafter"/>
</dbReference>
<evidence type="ECO:0000313" key="6">
    <source>
        <dbReference type="Proteomes" id="UP000515161"/>
    </source>
</evidence>
<feature type="region of interest" description="Disordered" evidence="3">
    <location>
        <begin position="960"/>
        <end position="1071"/>
    </location>
</feature>
<keyword evidence="2" id="KW-0072">Autophagy</keyword>
<evidence type="ECO:0000256" key="1">
    <source>
        <dbReference type="ARBA" id="ARBA00006441"/>
    </source>
</evidence>
<dbReference type="GO" id="GO:0005770">
    <property type="term" value="C:late endosome"/>
    <property type="evidence" value="ECO:0007669"/>
    <property type="project" value="TreeGrafter"/>
</dbReference>
<feature type="region of interest" description="Disordered" evidence="3">
    <location>
        <begin position="900"/>
        <end position="920"/>
    </location>
</feature>
<feature type="compositionally biased region" description="Polar residues" evidence="3">
    <location>
        <begin position="974"/>
        <end position="983"/>
    </location>
</feature>
<dbReference type="GO" id="GO:0006914">
    <property type="term" value="P:autophagy"/>
    <property type="evidence" value="ECO:0007669"/>
    <property type="project" value="UniProtKB-KW"/>
</dbReference>
<dbReference type="Proteomes" id="UP000515161">
    <property type="component" value="Unplaced"/>
</dbReference>
<dbReference type="CTD" id="23274"/>
<reference evidence="7" key="1">
    <citation type="submission" date="2025-08" db="UniProtKB">
        <authorList>
            <consortium name="RefSeq"/>
        </authorList>
    </citation>
    <scope>IDENTIFICATION</scope>
</reference>
<feature type="domain" description="FPL" evidence="4">
    <location>
        <begin position="49"/>
        <end position="196"/>
    </location>
</feature>
<feature type="compositionally biased region" description="Gly residues" evidence="3">
    <location>
        <begin position="405"/>
        <end position="414"/>
    </location>
</feature>
<evidence type="ECO:0000256" key="2">
    <source>
        <dbReference type="ARBA" id="ARBA00023006"/>
    </source>
</evidence>
<dbReference type="Pfam" id="PF09758">
    <property type="entry name" value="FPL"/>
    <property type="match status" value="1"/>
</dbReference>
<dbReference type="Pfam" id="PF19439">
    <property type="entry name" value="CLEC16A_C"/>
    <property type="match status" value="2"/>
</dbReference>
<dbReference type="PANTHER" id="PTHR21481:SF0">
    <property type="entry name" value="PROTEIN CLEC16A"/>
    <property type="match status" value="1"/>
</dbReference>
<feature type="domain" description="CLEC16A/TT9 C-terminal" evidence="5">
    <location>
        <begin position="243"/>
        <end position="905"/>
    </location>
</feature>
<dbReference type="GO" id="GO:0005794">
    <property type="term" value="C:Golgi apparatus"/>
    <property type="evidence" value="ECO:0007669"/>
    <property type="project" value="TreeGrafter"/>
</dbReference>
<dbReference type="InterPro" id="IPR019155">
    <property type="entry name" value="CLEC16A/TT9_N"/>
</dbReference>
<feature type="compositionally biased region" description="Low complexity" evidence="3">
    <location>
        <begin position="909"/>
        <end position="920"/>
    </location>
</feature>
<comment type="similarity">
    <text evidence="1">Belongs to the CLEC16A/gop-1 family.</text>
</comment>
<feature type="compositionally biased region" description="Basic and acidic residues" evidence="3">
    <location>
        <begin position="420"/>
        <end position="436"/>
    </location>
</feature>
<feature type="compositionally biased region" description="Basic and acidic residues" evidence="3">
    <location>
        <begin position="1022"/>
        <end position="1033"/>
    </location>
</feature>
<dbReference type="InterPro" id="IPR039272">
    <property type="entry name" value="CLEC16A/TT9"/>
</dbReference>
<proteinExistence type="inferred from homology"/>
<gene>
    <name evidence="7" type="primary">clec16a</name>
</gene>
<keyword evidence="6" id="KW-1185">Reference proteome</keyword>
<dbReference type="AlphaFoldDB" id="A0A6P8UVR0"/>
<sequence>MFGRSRSWVGGQGKTKNIHSLDHLKYMYHVLTKNTTVTDHNRNLLVETIRSITEILIWGDQNDSSVFDFFLEKNMFAFFLNILRQKSGRYVCVQLLQTLNIMFENISHETSLYYLLSNNHVNSIIVHKFDFSDEEIMAYYISFLKTLSLKLNTHTVHFFYNEHTNDFALYTEAIKFFNHPESMVRIAVRTITLNVYKVSLDNQHMLHYIRDKTAVPYFSNLVWFIGSHVIELDKCVQTDEEHRNRGKLSDLVAEHLDHLHYLNDILIINCEFLNDVLTDHLLNRLFLPLYVYSLVIPETSEERKINPQVSLYLLSQVFLIIHYHPMVNALAEVILNGDLSVFTPQTDILSTHKNTAGAGAVRCFTKPSESLERSLELSRQRGRKRTQKRPNYKNLGEEEDDERAGGGGGGGGAEEGWDDDSSRGVEREGGREKGKGTEGVGGGGDRSSKGSRASGETAEEIEMVVMEKCKVSELTEQNITDEEKTAAATRTHTQRSRPFLDMVYSALDCTTDDYHALFVLCLLYAVSHSKGINRGLLERLQLPVPDQEKSCYSLVLVERLIRVISQASQPDGKVRLATLELCCLLLKQSVLSGSQCIIKDVHLACLEGGREESLHLLRRFYKGEEIFLDMFEDEYRSMTSKPLNVEYLMMDASVLLPPTGTPLTGIDFVKRLPCGDVEKTRRAIRVFFMLRALSLQLQGEAETQLPLTRSEDLIKTDDVLDLNNSDLIACMVVSKDGGQAQRFLAVDVYQMSLVEPETKRLGWGVVKFAGLLQDMQVSGVEDDSRALNIIIHKPSANPHAKPLPLLQANFIFADHIRCIIAKQRLAKGRIQARRMKMQRIAALLDLPVQPSASEVLGFGQTSNASPSGLPFRFYEQSRRSPNDPTANRAVFASVDKVPDDAFLEHTPPSSSVGDGEGGDVTLVSSAPVAALAPSLTPASQPTISLLTDNSAETLSVESLTLLPPSDSPHLHPCTSHTPATLSLQRPDAVIAEEEEEDEEGEGDRKEEELQEEDGSPEEETVREETTDEAAKEVEEGDEDAPVEVNSDQQATEYVTEDTDVHSDTPDSPELD</sequence>
<dbReference type="GO" id="GO:1901096">
    <property type="term" value="P:regulation of autophagosome maturation"/>
    <property type="evidence" value="ECO:0007669"/>
    <property type="project" value="TreeGrafter"/>
</dbReference>
<feature type="region of interest" description="Disordered" evidence="3">
    <location>
        <begin position="372"/>
        <end position="459"/>
    </location>
</feature>
<protein>
    <submittedName>
        <fullName evidence="7">Protein CLEC16A isoform X3</fullName>
    </submittedName>
</protein>
<dbReference type="InterPro" id="IPR045820">
    <property type="entry name" value="CLEC16A/TT9_C"/>
</dbReference>
<organism evidence="6 7">
    <name type="scientific">Gymnodraco acuticeps</name>
    <name type="common">Antarctic dragonfish</name>
    <dbReference type="NCBI Taxonomy" id="8218"/>
    <lineage>
        <taxon>Eukaryota</taxon>
        <taxon>Metazoa</taxon>
        <taxon>Chordata</taxon>
        <taxon>Craniata</taxon>
        <taxon>Vertebrata</taxon>
        <taxon>Euteleostomi</taxon>
        <taxon>Actinopterygii</taxon>
        <taxon>Neopterygii</taxon>
        <taxon>Teleostei</taxon>
        <taxon>Neoteleostei</taxon>
        <taxon>Acanthomorphata</taxon>
        <taxon>Eupercaria</taxon>
        <taxon>Perciformes</taxon>
        <taxon>Notothenioidei</taxon>
        <taxon>Bathydraconidae</taxon>
        <taxon>Gymnodraco</taxon>
    </lineage>
</organism>
<dbReference type="GO" id="GO:0016197">
    <property type="term" value="P:endosomal transport"/>
    <property type="evidence" value="ECO:0007669"/>
    <property type="project" value="TreeGrafter"/>
</dbReference>
<dbReference type="RefSeq" id="XP_034080966.1">
    <property type="nucleotide sequence ID" value="XM_034225075.1"/>
</dbReference>
<evidence type="ECO:0000259" key="5">
    <source>
        <dbReference type="Pfam" id="PF19439"/>
    </source>
</evidence>
<dbReference type="GeneID" id="117551969"/>
<accession>A0A6P8UVR0</accession>
<name>A0A6P8UVR0_GYMAC</name>
<evidence type="ECO:0000313" key="7">
    <source>
        <dbReference type="RefSeq" id="XP_034080966.1"/>
    </source>
</evidence>